<dbReference type="InterPro" id="IPR027417">
    <property type="entry name" value="P-loop_NTPase"/>
</dbReference>
<dbReference type="InterPro" id="IPR006689">
    <property type="entry name" value="Small_GTPase_ARF/SAR"/>
</dbReference>
<evidence type="ECO:0008006" key="7">
    <source>
        <dbReference type="Google" id="ProtNLM"/>
    </source>
</evidence>
<keyword evidence="4" id="KW-0460">Magnesium</keyword>
<feature type="binding site" evidence="4">
    <location>
        <position position="49"/>
    </location>
    <ligand>
        <name>Mg(2+)</name>
        <dbReference type="ChEBI" id="CHEBI:18420"/>
    </ligand>
</feature>
<name>A0A1X7VIX9_AMPQE</name>
<evidence type="ECO:0000256" key="2">
    <source>
        <dbReference type="ARBA" id="ARBA00023134"/>
    </source>
</evidence>
<dbReference type="SUPFAM" id="SSF52540">
    <property type="entry name" value="P-loop containing nucleoside triphosphate hydrolases"/>
    <property type="match status" value="1"/>
</dbReference>
<feature type="binding site" evidence="3">
    <location>
        <position position="71"/>
    </location>
    <ligand>
        <name>GTP</name>
        <dbReference type="ChEBI" id="CHEBI:37565"/>
    </ligand>
</feature>
<feature type="region of interest" description="Disordered" evidence="5">
    <location>
        <begin position="29"/>
        <end position="53"/>
    </location>
</feature>
<dbReference type="GO" id="GO:0046872">
    <property type="term" value="F:metal ion binding"/>
    <property type="evidence" value="ECO:0007669"/>
    <property type="project" value="UniProtKB-KW"/>
</dbReference>
<evidence type="ECO:0000256" key="3">
    <source>
        <dbReference type="PIRSR" id="PIRSR606689-1"/>
    </source>
</evidence>
<accession>A0A1X7VIX9</accession>
<keyword evidence="4" id="KW-0479">Metal-binding</keyword>
<dbReference type="GO" id="GO:0003924">
    <property type="term" value="F:GTPase activity"/>
    <property type="evidence" value="ECO:0007669"/>
    <property type="project" value="InterPro"/>
</dbReference>
<dbReference type="AlphaFoldDB" id="A0A1X7VIX9"/>
<evidence type="ECO:0000313" key="6">
    <source>
        <dbReference type="EnsemblMetazoa" id="Aqu2.1.39874_001"/>
    </source>
</evidence>
<keyword evidence="1 3" id="KW-0547">Nucleotide-binding</keyword>
<dbReference type="PANTHER" id="PTHR46688">
    <property type="entry name" value="ADP-RIBOSYLATION FACTOR-LIKE PROTEIN 16"/>
    <property type="match status" value="1"/>
</dbReference>
<proteinExistence type="predicted"/>
<dbReference type="eggNOG" id="KOG0072">
    <property type="taxonomic scope" value="Eukaryota"/>
</dbReference>
<dbReference type="PANTHER" id="PTHR46688:SF1">
    <property type="entry name" value="ADP-RIBOSYLATION FACTOR-LIKE PROTEIN 16"/>
    <property type="match status" value="1"/>
</dbReference>
<dbReference type="GO" id="GO:0005525">
    <property type="term" value="F:GTP binding"/>
    <property type="evidence" value="ECO:0007669"/>
    <property type="project" value="UniProtKB-KW"/>
</dbReference>
<protein>
    <recommendedName>
        <fullName evidence="7">ADP-ribosylation factor-like protein 16</fullName>
    </recommendedName>
</protein>
<keyword evidence="2 3" id="KW-0342">GTP-binding</keyword>
<reference evidence="6" key="1">
    <citation type="submission" date="2017-05" db="UniProtKB">
        <authorList>
            <consortium name="EnsemblMetazoa"/>
        </authorList>
    </citation>
    <scope>IDENTIFICATION</scope>
</reference>
<sequence length="185" mass="20487">MKMEKQCLILGPQNCGKTLLIKRLQNLSSSSGSKDLGSRDALPPPTQPTTGTTLLTITTTHGPVLLKEYGGKMAPLWHKALSKASMYIYVIDASNPWELGVAIVLLMETLVHESTAEKPILLFFNKTDIIEHSTTSLEECKSLCRVSDLAEKYKNLFSVVDGSCVTCEGMEDILRWVTENRAKRD</sequence>
<dbReference type="STRING" id="400682.A0A1X7VIX9"/>
<feature type="binding site" evidence="4">
    <location>
        <position position="18"/>
    </location>
    <ligand>
        <name>Mg(2+)</name>
        <dbReference type="ChEBI" id="CHEBI:18420"/>
    </ligand>
</feature>
<dbReference type="Gene3D" id="3.40.50.300">
    <property type="entry name" value="P-loop containing nucleotide triphosphate hydrolases"/>
    <property type="match status" value="1"/>
</dbReference>
<dbReference type="EnsemblMetazoa" id="Aqu2.1.39874_001">
    <property type="protein sequence ID" value="Aqu2.1.39874_001"/>
    <property type="gene ID" value="Aqu2.1.39874"/>
</dbReference>
<feature type="binding site" evidence="3">
    <location>
        <begin position="11"/>
        <end position="18"/>
    </location>
    <ligand>
        <name>GTP</name>
        <dbReference type="ChEBI" id="CHEBI:37565"/>
    </ligand>
</feature>
<feature type="binding site" evidence="3">
    <location>
        <begin position="125"/>
        <end position="128"/>
    </location>
    <ligand>
        <name>GTP</name>
        <dbReference type="ChEBI" id="CHEBI:37565"/>
    </ligand>
</feature>
<evidence type="ECO:0000256" key="1">
    <source>
        <dbReference type="ARBA" id="ARBA00022741"/>
    </source>
</evidence>
<evidence type="ECO:0000256" key="4">
    <source>
        <dbReference type="PIRSR" id="PIRSR606689-2"/>
    </source>
</evidence>
<dbReference type="InParanoid" id="A0A1X7VIX9"/>
<evidence type="ECO:0000256" key="5">
    <source>
        <dbReference type="SAM" id="MobiDB-lite"/>
    </source>
</evidence>
<organism evidence="6">
    <name type="scientific">Amphimedon queenslandica</name>
    <name type="common">Sponge</name>
    <dbReference type="NCBI Taxonomy" id="400682"/>
    <lineage>
        <taxon>Eukaryota</taxon>
        <taxon>Metazoa</taxon>
        <taxon>Porifera</taxon>
        <taxon>Demospongiae</taxon>
        <taxon>Heteroscleromorpha</taxon>
        <taxon>Haplosclerida</taxon>
        <taxon>Niphatidae</taxon>
        <taxon>Amphimedon</taxon>
    </lineage>
</organism>
<dbReference type="Pfam" id="PF00025">
    <property type="entry name" value="Arf"/>
    <property type="match status" value="1"/>
</dbReference>